<dbReference type="InterPro" id="IPR035905">
    <property type="entry name" value="Barstar-like_sf"/>
</dbReference>
<gene>
    <name evidence="4" type="ORF">HL667_02860</name>
</gene>
<name>A0ABX2C6N1_9BRAD</name>
<keyword evidence="5" id="KW-1185">Reference proteome</keyword>
<sequence length="163" mass="17943">MFSNIVAASRHRGRSSRRTQRLQGVRSRTTIVSWIALEHPAARIRQSQRGALHFAAADHTDMQEIELDARNWRTPDDFRSALKSAIGAPIWHGDSLGAFLDSIFGGGLNTLKPPYIIKVVNTAGQSTELKALIQDLSSAIDDTRTRRLARTGEDVVVGLTIAE</sequence>
<dbReference type="Gene3D" id="3.30.370.10">
    <property type="entry name" value="Barstar-like"/>
    <property type="match status" value="1"/>
</dbReference>
<dbReference type="RefSeq" id="WP_172108791.1">
    <property type="nucleotide sequence ID" value="NZ_JABFDM010000006.1"/>
</dbReference>
<evidence type="ECO:0000256" key="2">
    <source>
        <dbReference type="SAM" id="MobiDB-lite"/>
    </source>
</evidence>
<accession>A0ABX2C6N1</accession>
<organism evidence="4 5">
    <name type="scientific">Bradyrhizobium aeschynomenes</name>
    <dbReference type="NCBI Taxonomy" id="2734909"/>
    <lineage>
        <taxon>Bacteria</taxon>
        <taxon>Pseudomonadati</taxon>
        <taxon>Pseudomonadota</taxon>
        <taxon>Alphaproteobacteria</taxon>
        <taxon>Hyphomicrobiales</taxon>
        <taxon>Nitrobacteraceae</taxon>
        <taxon>Bradyrhizobium</taxon>
    </lineage>
</organism>
<evidence type="ECO:0000256" key="1">
    <source>
        <dbReference type="ARBA" id="ARBA00006845"/>
    </source>
</evidence>
<feature type="compositionally biased region" description="Basic residues" evidence="2">
    <location>
        <begin position="9"/>
        <end position="20"/>
    </location>
</feature>
<dbReference type="EMBL" id="JABFDN010000001">
    <property type="protein sequence ID" value="NPU63931.1"/>
    <property type="molecule type" value="Genomic_DNA"/>
</dbReference>
<dbReference type="InterPro" id="IPR000468">
    <property type="entry name" value="Barstar"/>
</dbReference>
<dbReference type="Pfam" id="PF01337">
    <property type="entry name" value="Barstar"/>
    <property type="match status" value="1"/>
</dbReference>
<evidence type="ECO:0000259" key="3">
    <source>
        <dbReference type="Pfam" id="PF01337"/>
    </source>
</evidence>
<evidence type="ECO:0000313" key="5">
    <source>
        <dbReference type="Proteomes" id="UP000886476"/>
    </source>
</evidence>
<reference evidence="4" key="1">
    <citation type="submission" date="2020-05" db="EMBL/GenBank/DDBJ databases">
        <title>Nod-independent and nitrogen-fixing Bradyrhizobium aeschynomene sp. nov. isolated from nodules of Aeschynomene indica.</title>
        <authorList>
            <person name="Zhang Z."/>
        </authorList>
    </citation>
    <scope>NUCLEOTIDE SEQUENCE</scope>
    <source>
        <strain evidence="4">83012</strain>
    </source>
</reference>
<comment type="caution">
    <text evidence="4">The sequence shown here is derived from an EMBL/GenBank/DDBJ whole genome shotgun (WGS) entry which is preliminary data.</text>
</comment>
<proteinExistence type="inferred from homology"/>
<evidence type="ECO:0000313" key="4">
    <source>
        <dbReference type="EMBL" id="NPU63931.1"/>
    </source>
</evidence>
<dbReference type="SUPFAM" id="SSF52038">
    <property type="entry name" value="Barstar-related"/>
    <property type="match status" value="1"/>
</dbReference>
<dbReference type="Proteomes" id="UP000886476">
    <property type="component" value="Unassembled WGS sequence"/>
</dbReference>
<protein>
    <recommendedName>
        <fullName evidence="3">Barstar (barnase inhibitor) domain-containing protein</fullName>
    </recommendedName>
</protein>
<feature type="domain" description="Barstar (barnase inhibitor)" evidence="3">
    <location>
        <begin position="62"/>
        <end position="155"/>
    </location>
</feature>
<feature type="region of interest" description="Disordered" evidence="2">
    <location>
        <begin position="1"/>
        <end position="22"/>
    </location>
</feature>
<comment type="similarity">
    <text evidence="1">Belongs to the barstar family.</text>
</comment>